<keyword evidence="3" id="KW-0805">Transcription regulation</keyword>
<evidence type="ECO:0000313" key="9">
    <source>
        <dbReference type="EMBL" id="CDR31382.1"/>
    </source>
</evidence>
<evidence type="ECO:0000256" key="6">
    <source>
        <dbReference type="ARBA" id="ARBA00023163"/>
    </source>
</evidence>
<dbReference type="InterPro" id="IPR014284">
    <property type="entry name" value="RNA_pol_sigma-70_dom"/>
</dbReference>
<dbReference type="Pfam" id="PF04542">
    <property type="entry name" value="Sigma70_r2"/>
    <property type="match status" value="1"/>
</dbReference>
<feature type="domain" description="RNA polymerase sigma-70 region 2" evidence="8">
    <location>
        <begin position="24"/>
        <end position="77"/>
    </location>
</feature>
<comment type="similarity">
    <text evidence="1">Belongs to the sigma-70 factor family.</text>
</comment>
<accession>A0A061AK33</accession>
<protein>
    <recommendedName>
        <fullName evidence="2">RNA polymerase sigma factor SigS</fullName>
    </recommendedName>
</protein>
<organism evidence="9 10">
    <name type="scientific">Acholeplasma oculi</name>
    <dbReference type="NCBI Taxonomy" id="35623"/>
    <lineage>
        <taxon>Bacteria</taxon>
        <taxon>Bacillati</taxon>
        <taxon>Mycoplasmatota</taxon>
        <taxon>Mollicutes</taxon>
        <taxon>Acholeplasmatales</taxon>
        <taxon>Acholeplasmataceae</taxon>
        <taxon>Acholeplasma</taxon>
    </lineage>
</organism>
<dbReference type="InterPro" id="IPR016032">
    <property type="entry name" value="Sig_transdc_resp-reg_C-effctor"/>
</dbReference>
<evidence type="ECO:0000256" key="7">
    <source>
        <dbReference type="ARBA" id="ARBA00024701"/>
    </source>
</evidence>
<dbReference type="HOGENOM" id="CLU_1567283_0_0_14"/>
<dbReference type="KEGG" id="aoc:Aocu_13090"/>
<dbReference type="PANTHER" id="PTHR30385">
    <property type="entry name" value="SIGMA FACTOR F FLAGELLAR"/>
    <property type="match status" value="1"/>
</dbReference>
<reference evidence="10" key="1">
    <citation type="submission" date="2014-05" db="EMBL/GenBank/DDBJ databases">
        <authorList>
            <person name="Kube M."/>
        </authorList>
    </citation>
    <scope>NUCLEOTIDE SEQUENCE [LARGE SCALE GENOMIC DNA]</scope>
</reference>
<comment type="function">
    <text evidence="7">Sigma factors are initiation factors that promote the attachment of RNA polymerase to specific initiation sites and are then released. Sigma-S contributes to the protection against external stress, thus playing a role in cellular fitness and survival.</text>
</comment>
<dbReference type="EMBL" id="LK028559">
    <property type="protein sequence ID" value="CDR31382.1"/>
    <property type="molecule type" value="Genomic_DNA"/>
</dbReference>
<dbReference type="GO" id="GO:0003677">
    <property type="term" value="F:DNA binding"/>
    <property type="evidence" value="ECO:0007669"/>
    <property type="project" value="UniProtKB-KW"/>
</dbReference>
<evidence type="ECO:0000256" key="3">
    <source>
        <dbReference type="ARBA" id="ARBA00023015"/>
    </source>
</evidence>
<dbReference type="InterPro" id="IPR013325">
    <property type="entry name" value="RNA_pol_sigma_r2"/>
</dbReference>
<dbReference type="RefSeq" id="WP_045749803.1">
    <property type="nucleotide sequence ID" value="NZ_FUZK01000001.1"/>
</dbReference>
<sequence length="168" mass="20445">MIKNDYELIYLYQTTKDEHILNIIIEKYRPLIWKNIYRFYVEPKDRDDFYQEACLLMLDALEVFDLSRNKTFTKYYELILFRRFIHLKDKSPKYILYDKAELIESSYTPSFDAIDKLEEGFHLTAFEKDVFKLFFTDKMTQDNIAKTLDKDIKSIKNAIYRIKVKIQI</sequence>
<dbReference type="Proteomes" id="UP000032434">
    <property type="component" value="Chromosome 1"/>
</dbReference>
<dbReference type="AlphaFoldDB" id="A0A061AK33"/>
<dbReference type="GO" id="GO:0016987">
    <property type="term" value="F:sigma factor activity"/>
    <property type="evidence" value="ECO:0007669"/>
    <property type="project" value="UniProtKB-KW"/>
</dbReference>
<proteinExistence type="inferred from homology"/>
<keyword evidence="10" id="KW-1185">Reference proteome</keyword>
<keyword evidence="4" id="KW-0731">Sigma factor</keyword>
<dbReference type="PATRIC" id="fig|35623.3.peg.1308"/>
<dbReference type="InParanoid" id="A0A061AK33"/>
<evidence type="ECO:0000256" key="1">
    <source>
        <dbReference type="ARBA" id="ARBA00007788"/>
    </source>
</evidence>
<dbReference type="GO" id="GO:0006352">
    <property type="term" value="P:DNA-templated transcription initiation"/>
    <property type="evidence" value="ECO:0007669"/>
    <property type="project" value="InterPro"/>
</dbReference>
<dbReference type="OrthoDB" id="384567at2"/>
<keyword evidence="5" id="KW-0238">DNA-binding</keyword>
<evidence type="ECO:0000256" key="5">
    <source>
        <dbReference type="ARBA" id="ARBA00023125"/>
    </source>
</evidence>
<dbReference type="STRING" id="35623.Aocu_13090"/>
<dbReference type="SUPFAM" id="SSF46894">
    <property type="entry name" value="C-terminal effector domain of the bipartite response regulators"/>
    <property type="match status" value="1"/>
</dbReference>
<name>A0A061AK33_9MOLU</name>
<dbReference type="NCBIfam" id="TIGR02937">
    <property type="entry name" value="sigma70-ECF"/>
    <property type="match status" value="1"/>
</dbReference>
<evidence type="ECO:0000259" key="8">
    <source>
        <dbReference type="Pfam" id="PF04542"/>
    </source>
</evidence>
<gene>
    <name evidence="9" type="ORF">Aocu_13090</name>
</gene>
<dbReference type="SUPFAM" id="SSF88946">
    <property type="entry name" value="Sigma2 domain of RNA polymerase sigma factors"/>
    <property type="match status" value="1"/>
</dbReference>
<evidence type="ECO:0000256" key="4">
    <source>
        <dbReference type="ARBA" id="ARBA00023082"/>
    </source>
</evidence>
<dbReference type="InterPro" id="IPR007627">
    <property type="entry name" value="RNA_pol_sigma70_r2"/>
</dbReference>
<keyword evidence="6" id="KW-0804">Transcription</keyword>
<evidence type="ECO:0000313" key="10">
    <source>
        <dbReference type="Proteomes" id="UP000032434"/>
    </source>
</evidence>
<evidence type="ECO:0000256" key="2">
    <source>
        <dbReference type="ARBA" id="ARBA00021245"/>
    </source>
</evidence>
<dbReference type="Gene3D" id="1.10.1740.10">
    <property type="match status" value="1"/>
</dbReference>